<evidence type="ECO:0000313" key="6">
    <source>
        <dbReference type="EMBL" id="NMF03276.1"/>
    </source>
</evidence>
<evidence type="ECO:0000313" key="7">
    <source>
        <dbReference type="Proteomes" id="UP000587880"/>
    </source>
</evidence>
<reference evidence="6 7" key="1">
    <citation type="submission" date="2020-04" db="EMBL/GenBank/DDBJ databases">
        <authorList>
            <person name="Hitch T.C.A."/>
            <person name="Wylensek D."/>
            <person name="Clavel T."/>
        </authorList>
    </citation>
    <scope>NUCLEOTIDE SEQUENCE [LARGE SCALE GENOMIC DNA]</scope>
    <source>
        <strain evidence="6 7">WB01_NA02</strain>
    </source>
</reference>
<comment type="similarity">
    <text evidence="2">Belongs to the transketolase family.</text>
</comment>
<dbReference type="PANTHER" id="PTHR47514:SF1">
    <property type="entry name" value="TRANSKETOLASE N-TERMINAL SECTION-RELATED"/>
    <property type="match status" value="1"/>
</dbReference>
<dbReference type="InterPro" id="IPR029061">
    <property type="entry name" value="THDP-binding"/>
</dbReference>
<dbReference type="PANTHER" id="PTHR47514">
    <property type="entry name" value="TRANSKETOLASE N-TERMINAL SECTION-RELATED"/>
    <property type="match status" value="1"/>
</dbReference>
<keyword evidence="4" id="KW-1133">Transmembrane helix</keyword>
<keyword evidence="3" id="KW-0786">Thiamine pyrophosphate</keyword>
<keyword evidence="4" id="KW-0472">Membrane</keyword>
<sequence length="271" mass="30230">MAKKMRKTAIDMAFNVGKKGAHLGAGLSSIEILACLYGGIMNINPKNPNWEGRDYFIPSKAHCVLSYYTALAYSGFFEVDELNSFELNESELSGHPVMNLNKGIEFSGGSLGMGLSQGVGIALSRKRKKGENNIFVLIGDGECNEGAIWEASMSATNFKLDNLIVIIDNNKLQYDGETDYVMNLYSLYDKFSAFGFNVCEANGHNIEDLYYKLQESIKLRNGKPTVIIADTIKGKGITFIEGKKEWHHAVLSEEQYNLAVKELKEENQYEF</sequence>
<name>A0A7X9SJY6_CLOBE</name>
<evidence type="ECO:0000256" key="3">
    <source>
        <dbReference type="ARBA" id="ARBA00023052"/>
    </source>
</evidence>
<protein>
    <submittedName>
        <fullName evidence="6">Transketolase</fullName>
    </submittedName>
</protein>
<comment type="caution">
    <text evidence="6">The sequence shown here is derived from an EMBL/GenBank/DDBJ whole genome shotgun (WGS) entry which is preliminary data.</text>
</comment>
<comment type="cofactor">
    <cofactor evidence="1">
        <name>thiamine diphosphate</name>
        <dbReference type="ChEBI" id="CHEBI:58937"/>
    </cofactor>
</comment>
<proteinExistence type="inferred from homology"/>
<feature type="domain" description="Transketolase N-terminal" evidence="5">
    <location>
        <begin position="3"/>
        <end position="261"/>
    </location>
</feature>
<evidence type="ECO:0000256" key="4">
    <source>
        <dbReference type="SAM" id="Phobius"/>
    </source>
</evidence>
<evidence type="ECO:0000256" key="1">
    <source>
        <dbReference type="ARBA" id="ARBA00001964"/>
    </source>
</evidence>
<evidence type="ECO:0000256" key="2">
    <source>
        <dbReference type="ARBA" id="ARBA00007131"/>
    </source>
</evidence>
<dbReference type="InterPro" id="IPR005474">
    <property type="entry name" value="Transketolase_N"/>
</dbReference>
<keyword evidence="4" id="KW-0812">Transmembrane</keyword>
<evidence type="ECO:0000259" key="5">
    <source>
        <dbReference type="Pfam" id="PF00456"/>
    </source>
</evidence>
<dbReference type="Pfam" id="PF00456">
    <property type="entry name" value="Transketolase_N"/>
    <property type="match status" value="1"/>
</dbReference>
<dbReference type="EMBL" id="JABAGD010000001">
    <property type="protein sequence ID" value="NMF03276.1"/>
    <property type="molecule type" value="Genomic_DNA"/>
</dbReference>
<dbReference type="AlphaFoldDB" id="A0A7X9SJY6"/>
<dbReference type="CDD" id="cd02012">
    <property type="entry name" value="TPP_TK"/>
    <property type="match status" value="1"/>
</dbReference>
<dbReference type="Gene3D" id="3.40.50.970">
    <property type="match status" value="1"/>
</dbReference>
<accession>A0A7X9SJY6</accession>
<dbReference type="Proteomes" id="UP000587880">
    <property type="component" value="Unassembled WGS sequence"/>
</dbReference>
<dbReference type="SUPFAM" id="SSF52518">
    <property type="entry name" value="Thiamin diphosphate-binding fold (THDP-binding)"/>
    <property type="match status" value="1"/>
</dbReference>
<organism evidence="6 7">
    <name type="scientific">Clostridium beijerinckii</name>
    <name type="common">Clostridium MP</name>
    <dbReference type="NCBI Taxonomy" id="1520"/>
    <lineage>
        <taxon>Bacteria</taxon>
        <taxon>Bacillati</taxon>
        <taxon>Bacillota</taxon>
        <taxon>Clostridia</taxon>
        <taxon>Eubacteriales</taxon>
        <taxon>Clostridiaceae</taxon>
        <taxon>Clostridium</taxon>
    </lineage>
</organism>
<gene>
    <name evidence="6" type="ORF">HF849_00710</name>
</gene>
<feature type="transmembrane region" description="Helical" evidence="4">
    <location>
        <begin position="21"/>
        <end position="40"/>
    </location>
</feature>